<evidence type="ECO:0000313" key="1">
    <source>
        <dbReference type="EMBL" id="VDM88257.1"/>
    </source>
</evidence>
<protein>
    <submittedName>
        <fullName evidence="1">Uncharacterized protein</fullName>
    </submittedName>
</protein>
<name>A0A447GCN1_9MYCO</name>
<dbReference type="Proteomes" id="UP000269998">
    <property type="component" value="Chromosome"/>
</dbReference>
<evidence type="ECO:0000313" key="2">
    <source>
        <dbReference type="Proteomes" id="UP000269998"/>
    </source>
</evidence>
<reference evidence="2" key="1">
    <citation type="submission" date="2018-02" db="EMBL/GenBank/DDBJ databases">
        <authorList>
            <person name="Seth-Smith MB H."/>
            <person name="Seth-Smith H."/>
        </authorList>
    </citation>
    <scope>NUCLEOTIDE SEQUENCE [LARGE SCALE GENOMIC DNA]</scope>
</reference>
<accession>A0A447GCN1</accession>
<dbReference type="EMBL" id="LR130759">
    <property type="protein sequence ID" value="VDM88257.1"/>
    <property type="molecule type" value="Genomic_DNA"/>
</dbReference>
<sequence>MCSTSVSRSRLRPPEASELSNYKGVTLWMLGYAEAYGSGLPTADLVGGLV</sequence>
<keyword evidence="2" id="KW-1185">Reference proteome</keyword>
<gene>
    <name evidence="1" type="ORF">MB901379_01814</name>
</gene>
<proteinExistence type="predicted"/>
<dbReference type="KEGG" id="mbai:MB901379_01814"/>
<dbReference type="AlphaFoldDB" id="A0A447GCN1"/>
<organism evidence="1 2">
    <name type="scientific">Mycobacterium basiliense</name>
    <dbReference type="NCBI Taxonomy" id="2094119"/>
    <lineage>
        <taxon>Bacteria</taxon>
        <taxon>Bacillati</taxon>
        <taxon>Actinomycetota</taxon>
        <taxon>Actinomycetes</taxon>
        <taxon>Mycobacteriales</taxon>
        <taxon>Mycobacteriaceae</taxon>
        <taxon>Mycobacterium</taxon>
    </lineage>
</organism>